<dbReference type="EMBL" id="RFFI01000088">
    <property type="protein sequence ID" value="RMI06899.1"/>
    <property type="molecule type" value="Genomic_DNA"/>
</dbReference>
<dbReference type="PROSITE" id="PS50949">
    <property type="entry name" value="HTH_GNTR"/>
    <property type="match status" value="1"/>
</dbReference>
<name>A0A3M2J0H8_9CELL</name>
<dbReference type="InterPro" id="IPR036388">
    <property type="entry name" value="WH-like_DNA-bd_sf"/>
</dbReference>
<reference evidence="5 6" key="1">
    <citation type="submission" date="2018-10" db="EMBL/GenBank/DDBJ databases">
        <title>Isolation, diversity and antifungal activity of actinobacteria from wheat.</title>
        <authorList>
            <person name="Han C."/>
        </authorList>
    </citation>
    <scope>NUCLEOTIDE SEQUENCE [LARGE SCALE GENOMIC DNA]</scope>
    <source>
        <strain evidence="5 6">NEAU-YY56</strain>
    </source>
</reference>
<proteinExistence type="predicted"/>
<dbReference type="Pfam" id="PF07729">
    <property type="entry name" value="FCD"/>
    <property type="match status" value="1"/>
</dbReference>
<dbReference type="Proteomes" id="UP000269289">
    <property type="component" value="Unassembled WGS sequence"/>
</dbReference>
<dbReference type="SMART" id="SM00895">
    <property type="entry name" value="FCD"/>
    <property type="match status" value="1"/>
</dbReference>
<evidence type="ECO:0000259" key="4">
    <source>
        <dbReference type="PROSITE" id="PS50949"/>
    </source>
</evidence>
<protein>
    <submittedName>
        <fullName evidence="5">GntR family transcriptional regulator</fullName>
    </submittedName>
</protein>
<dbReference type="OrthoDB" id="8680240at2"/>
<keyword evidence="1" id="KW-0805">Transcription regulation</keyword>
<dbReference type="Pfam" id="PF00392">
    <property type="entry name" value="GntR"/>
    <property type="match status" value="1"/>
</dbReference>
<dbReference type="Gene3D" id="1.20.120.530">
    <property type="entry name" value="GntR ligand-binding domain-like"/>
    <property type="match status" value="1"/>
</dbReference>
<evidence type="ECO:0000313" key="6">
    <source>
        <dbReference type="Proteomes" id="UP000269289"/>
    </source>
</evidence>
<dbReference type="GO" id="GO:0003700">
    <property type="term" value="F:DNA-binding transcription factor activity"/>
    <property type="evidence" value="ECO:0007669"/>
    <property type="project" value="InterPro"/>
</dbReference>
<comment type="caution">
    <text evidence="5">The sequence shown here is derived from an EMBL/GenBank/DDBJ whole genome shotgun (WGS) entry which is preliminary data.</text>
</comment>
<dbReference type="PRINTS" id="PR00035">
    <property type="entry name" value="HTHGNTR"/>
</dbReference>
<dbReference type="SUPFAM" id="SSF48008">
    <property type="entry name" value="GntR ligand-binding domain-like"/>
    <property type="match status" value="1"/>
</dbReference>
<dbReference type="GO" id="GO:0003677">
    <property type="term" value="F:DNA binding"/>
    <property type="evidence" value="ECO:0007669"/>
    <property type="project" value="UniProtKB-KW"/>
</dbReference>
<feature type="domain" description="HTH gntR-type" evidence="4">
    <location>
        <begin position="5"/>
        <end position="72"/>
    </location>
</feature>
<gene>
    <name evidence="5" type="ORF">EBM89_14700</name>
</gene>
<evidence type="ECO:0000256" key="2">
    <source>
        <dbReference type="ARBA" id="ARBA00023125"/>
    </source>
</evidence>
<dbReference type="Gene3D" id="1.10.10.10">
    <property type="entry name" value="Winged helix-like DNA-binding domain superfamily/Winged helix DNA-binding domain"/>
    <property type="match status" value="1"/>
</dbReference>
<dbReference type="AlphaFoldDB" id="A0A3M2J0H8"/>
<keyword evidence="2" id="KW-0238">DNA-binding</keyword>
<keyword evidence="3" id="KW-0804">Transcription</keyword>
<dbReference type="SMART" id="SM00345">
    <property type="entry name" value="HTH_GNTR"/>
    <property type="match status" value="1"/>
</dbReference>
<dbReference type="InterPro" id="IPR000524">
    <property type="entry name" value="Tscrpt_reg_HTH_GntR"/>
</dbReference>
<evidence type="ECO:0000313" key="5">
    <source>
        <dbReference type="EMBL" id="RMI06899.1"/>
    </source>
</evidence>
<accession>A0A3M2J0H8</accession>
<sequence length="228" mass="23909">MLAPPAAAEVAYRHVKDDLLAGRLPAGEMLSEGDVAAALGISRTPVREAFLRLAADGWLRLFPRRGALVVPVAPGEAEAVVDARLLLEGSAVRTVVASPEVRAVLVGTLRDLVDRQRGALDAGDLELYAQHDAAFHQQIVAAGGNPVLAEFAATLRERQRRMIALSVGAAGERAPGFVADHEHLVAAIERGDADAFAAALRTHLHDAHLHGGDLHGVDPQRAAGGAAR</sequence>
<dbReference type="InterPro" id="IPR011711">
    <property type="entry name" value="GntR_C"/>
</dbReference>
<dbReference type="CDD" id="cd07377">
    <property type="entry name" value="WHTH_GntR"/>
    <property type="match status" value="1"/>
</dbReference>
<evidence type="ECO:0000256" key="1">
    <source>
        <dbReference type="ARBA" id="ARBA00023015"/>
    </source>
</evidence>
<dbReference type="SUPFAM" id="SSF46785">
    <property type="entry name" value="Winged helix' DNA-binding domain"/>
    <property type="match status" value="1"/>
</dbReference>
<keyword evidence="6" id="KW-1185">Reference proteome</keyword>
<organism evidence="5 6">
    <name type="scientific">Cellulomonas triticagri</name>
    <dbReference type="NCBI Taxonomy" id="2483352"/>
    <lineage>
        <taxon>Bacteria</taxon>
        <taxon>Bacillati</taxon>
        <taxon>Actinomycetota</taxon>
        <taxon>Actinomycetes</taxon>
        <taxon>Micrococcales</taxon>
        <taxon>Cellulomonadaceae</taxon>
        <taxon>Cellulomonas</taxon>
    </lineage>
</organism>
<evidence type="ECO:0000256" key="3">
    <source>
        <dbReference type="ARBA" id="ARBA00023163"/>
    </source>
</evidence>
<dbReference type="InterPro" id="IPR036390">
    <property type="entry name" value="WH_DNA-bd_sf"/>
</dbReference>
<dbReference type="PANTHER" id="PTHR43537:SF24">
    <property type="entry name" value="GLUCONATE OPERON TRANSCRIPTIONAL REPRESSOR"/>
    <property type="match status" value="1"/>
</dbReference>
<dbReference type="PANTHER" id="PTHR43537">
    <property type="entry name" value="TRANSCRIPTIONAL REGULATOR, GNTR FAMILY"/>
    <property type="match status" value="1"/>
</dbReference>
<dbReference type="RefSeq" id="WP_122150229.1">
    <property type="nucleotide sequence ID" value="NZ_RFFI01000088.1"/>
</dbReference>
<dbReference type="InterPro" id="IPR008920">
    <property type="entry name" value="TF_FadR/GntR_C"/>
</dbReference>